<protein>
    <submittedName>
        <fullName evidence="3">Uncharacterized protein</fullName>
    </submittedName>
</protein>
<proteinExistence type="predicted"/>
<evidence type="ECO:0000256" key="2">
    <source>
        <dbReference type="SAM" id="Phobius"/>
    </source>
</evidence>
<dbReference type="AlphaFoldDB" id="A0A9D9N801"/>
<evidence type="ECO:0000313" key="3">
    <source>
        <dbReference type="EMBL" id="MBO8463445.1"/>
    </source>
</evidence>
<reference evidence="3" key="2">
    <citation type="journal article" date="2021" name="PeerJ">
        <title>Extensive microbial diversity within the chicken gut microbiome revealed by metagenomics and culture.</title>
        <authorList>
            <person name="Gilroy R."/>
            <person name="Ravi A."/>
            <person name="Getino M."/>
            <person name="Pursley I."/>
            <person name="Horton D.L."/>
            <person name="Alikhan N.F."/>
            <person name="Baker D."/>
            <person name="Gharbi K."/>
            <person name="Hall N."/>
            <person name="Watson M."/>
            <person name="Adriaenssens E.M."/>
            <person name="Foster-Nyarko E."/>
            <person name="Jarju S."/>
            <person name="Secka A."/>
            <person name="Antonio M."/>
            <person name="Oren A."/>
            <person name="Chaudhuri R.R."/>
            <person name="La Ragione R."/>
            <person name="Hildebrand F."/>
            <person name="Pallen M.J."/>
        </authorList>
    </citation>
    <scope>NUCLEOTIDE SEQUENCE</scope>
    <source>
        <strain evidence="3">E3-2379</strain>
    </source>
</reference>
<feature type="region of interest" description="Disordered" evidence="1">
    <location>
        <begin position="208"/>
        <end position="237"/>
    </location>
</feature>
<keyword evidence="2" id="KW-1133">Transmembrane helix</keyword>
<accession>A0A9D9N801</accession>
<reference evidence="3" key="1">
    <citation type="submission" date="2020-10" db="EMBL/GenBank/DDBJ databases">
        <authorList>
            <person name="Gilroy R."/>
        </authorList>
    </citation>
    <scope>NUCLEOTIDE SEQUENCE</scope>
    <source>
        <strain evidence="3">E3-2379</strain>
    </source>
</reference>
<evidence type="ECO:0000313" key="4">
    <source>
        <dbReference type="Proteomes" id="UP000823618"/>
    </source>
</evidence>
<comment type="caution">
    <text evidence="3">The sequence shown here is derived from an EMBL/GenBank/DDBJ whole genome shotgun (WGS) entry which is preliminary data.</text>
</comment>
<feature type="transmembrane region" description="Helical" evidence="2">
    <location>
        <begin position="6"/>
        <end position="26"/>
    </location>
</feature>
<gene>
    <name evidence="3" type="ORF">IAC13_05880</name>
</gene>
<dbReference type="EMBL" id="JADIML010000162">
    <property type="protein sequence ID" value="MBO8463445.1"/>
    <property type="molecule type" value="Genomic_DNA"/>
</dbReference>
<feature type="region of interest" description="Disordered" evidence="1">
    <location>
        <begin position="48"/>
        <end position="68"/>
    </location>
</feature>
<evidence type="ECO:0000256" key="1">
    <source>
        <dbReference type="SAM" id="MobiDB-lite"/>
    </source>
</evidence>
<keyword evidence="2" id="KW-0812">Transmembrane</keyword>
<organism evidence="3 4">
    <name type="scientific">Candidatus Scybalomonas excrementavium</name>
    <dbReference type="NCBI Taxonomy" id="2840943"/>
    <lineage>
        <taxon>Bacteria</taxon>
        <taxon>Bacillati</taxon>
        <taxon>Bacillota</taxon>
        <taxon>Clostridia</taxon>
        <taxon>Lachnospirales</taxon>
        <taxon>Lachnospiraceae</taxon>
        <taxon>Lachnospiraceae incertae sedis</taxon>
        <taxon>Candidatus Scybalomonas</taxon>
    </lineage>
</organism>
<feature type="compositionally biased region" description="Basic and acidic residues" evidence="1">
    <location>
        <begin position="208"/>
        <end position="220"/>
    </location>
</feature>
<name>A0A9D9N801_9FIRM</name>
<sequence length="237" mass="27500">MGYKKYKKGIYIGFLILIGVIIFLVVRKQKEDKKEHIVTEQLLETQEEHKETNVIEENQSNNESGNQNKEVIQGTERAIEVKTVSLPSRLREGDLIDVRIRYPNGEEYVVLSKRGCHELSLEEGRMTLFLTEEEILRLSSSIVDCVQMEGTLYTVRYLRQQKQEASISNYMPSIEICNLIKNNSNIIGQATSILEEKMRKHLEERMEGWSESAKEERVDEATEWTQSGNEEGTYYID</sequence>
<dbReference type="Proteomes" id="UP000823618">
    <property type="component" value="Unassembled WGS sequence"/>
</dbReference>
<keyword evidence="2" id="KW-0472">Membrane</keyword>
<feature type="compositionally biased region" description="Low complexity" evidence="1">
    <location>
        <begin position="56"/>
        <end position="68"/>
    </location>
</feature>